<dbReference type="RefSeq" id="WP_338738892.1">
    <property type="nucleotide sequence ID" value="NZ_CP146612.1"/>
</dbReference>
<evidence type="ECO:0000313" key="1">
    <source>
        <dbReference type="EMBL" id="WWX26082.1"/>
    </source>
</evidence>
<organism evidence="1 2">
    <name type="scientific">Candidatus Dehalogenimonas loeffleri</name>
    <dbReference type="NCBI Taxonomy" id="3127115"/>
    <lineage>
        <taxon>Bacteria</taxon>
        <taxon>Bacillati</taxon>
        <taxon>Chloroflexota</taxon>
        <taxon>Dehalococcoidia</taxon>
        <taxon>Dehalococcoidales</taxon>
        <taxon>Dehalococcoidaceae</taxon>
        <taxon>Dehalogenimonas</taxon>
    </lineage>
</organism>
<gene>
    <name evidence="1" type="ORF">V8247_03705</name>
</gene>
<dbReference type="Proteomes" id="UP001375370">
    <property type="component" value="Chromosome"/>
</dbReference>
<accession>A0ABZ2J596</accession>
<keyword evidence="2" id="KW-1185">Reference proteome</keyword>
<protein>
    <recommendedName>
        <fullName evidence="3">CopG family transcriptional regulator</fullName>
    </recommendedName>
</protein>
<evidence type="ECO:0008006" key="3">
    <source>
        <dbReference type="Google" id="ProtNLM"/>
    </source>
</evidence>
<evidence type="ECO:0000313" key="2">
    <source>
        <dbReference type="Proteomes" id="UP001375370"/>
    </source>
</evidence>
<dbReference type="EMBL" id="CP146612">
    <property type="protein sequence ID" value="WWX26082.1"/>
    <property type="molecule type" value="Genomic_DNA"/>
</dbReference>
<proteinExistence type="predicted"/>
<name>A0ABZ2J596_9CHLR</name>
<reference evidence="1 2" key="1">
    <citation type="submission" date="2024-03" db="EMBL/GenBank/DDBJ databases">
        <title>A Dehalogenimonas Isolated from Estuarine Sediments Dihaloeliminates Chlorinated Alkanes.</title>
        <authorList>
            <person name="Yang Y."/>
            <person name="Wang H."/>
        </authorList>
    </citation>
    <scope>NUCLEOTIDE SEQUENCE [LARGE SCALE GENOMIC DNA]</scope>
    <source>
        <strain evidence="1 2">W</strain>
    </source>
</reference>
<sequence length="97" mass="10607">MGGKAKTEKMSVTLPKELAGEIRTVASQGEISAFFTEALEYYLARRKQMIALERGLGAWKDKSHPDLMTPEDSTAWVRGIRTAGEVRLPGPVETSVG</sequence>